<feature type="compositionally biased region" description="Basic and acidic residues" evidence="1">
    <location>
        <begin position="91"/>
        <end position="106"/>
    </location>
</feature>
<gene>
    <name evidence="2" type="ORF">RS130_11590</name>
</gene>
<sequence>MKNPNDLNISLTLISKDVSPEYIPPVSTRAYKLLSVLADGKTHKRSDLAIKHGFGETLRSPLELLKADKYGNWKIDSIDAYTEDSALQLDHRHLSGDPAQDREARRERKKVYKERSAKDAVQGKARLQIAISEMNEAQIAYLMSLGDAANDEQ</sequence>
<protein>
    <submittedName>
        <fullName evidence="2">Uncharacterized protein</fullName>
    </submittedName>
</protein>
<accession>A0ABU3SX45</accession>
<name>A0ABU3SX45_9ALTE</name>
<dbReference type="Proteomes" id="UP001247805">
    <property type="component" value="Unassembled WGS sequence"/>
</dbReference>
<dbReference type="EMBL" id="JAWDIO010000002">
    <property type="protein sequence ID" value="MDU0354492.1"/>
    <property type="molecule type" value="Genomic_DNA"/>
</dbReference>
<evidence type="ECO:0000313" key="2">
    <source>
        <dbReference type="EMBL" id="MDU0354492.1"/>
    </source>
</evidence>
<comment type="caution">
    <text evidence="2">The sequence shown here is derived from an EMBL/GenBank/DDBJ whole genome shotgun (WGS) entry which is preliminary data.</text>
</comment>
<proteinExistence type="predicted"/>
<feature type="region of interest" description="Disordered" evidence="1">
    <location>
        <begin position="91"/>
        <end position="117"/>
    </location>
</feature>
<keyword evidence="3" id="KW-1185">Reference proteome</keyword>
<dbReference type="RefSeq" id="WP_316026088.1">
    <property type="nucleotide sequence ID" value="NZ_JAWDIO010000002.1"/>
</dbReference>
<evidence type="ECO:0000313" key="3">
    <source>
        <dbReference type="Proteomes" id="UP001247805"/>
    </source>
</evidence>
<evidence type="ECO:0000256" key="1">
    <source>
        <dbReference type="SAM" id="MobiDB-lite"/>
    </source>
</evidence>
<organism evidence="2 3">
    <name type="scientific">Paraglaciecola aquimarina</name>
    <dbReference type="NCBI Taxonomy" id="1235557"/>
    <lineage>
        <taxon>Bacteria</taxon>
        <taxon>Pseudomonadati</taxon>
        <taxon>Pseudomonadota</taxon>
        <taxon>Gammaproteobacteria</taxon>
        <taxon>Alteromonadales</taxon>
        <taxon>Alteromonadaceae</taxon>
        <taxon>Paraglaciecola</taxon>
    </lineage>
</organism>
<reference evidence="2 3" key="1">
    <citation type="submission" date="2023-10" db="EMBL/GenBank/DDBJ databases">
        <title>Glaciecola aquimarina strain GGW-M5 nov., isolated from a coastal seawater.</title>
        <authorList>
            <person name="Bayburt H."/>
            <person name="Kim J.M."/>
            <person name="Choi B.J."/>
            <person name="Jeon C.O."/>
        </authorList>
    </citation>
    <scope>NUCLEOTIDE SEQUENCE [LARGE SCALE GENOMIC DNA]</scope>
    <source>
        <strain evidence="2 3">KCTC 32108</strain>
    </source>
</reference>